<dbReference type="CDD" id="cd17534">
    <property type="entry name" value="REC_DC-like"/>
    <property type="match status" value="1"/>
</dbReference>
<dbReference type="eggNOG" id="COG3707">
    <property type="taxonomic scope" value="Bacteria"/>
</dbReference>
<dbReference type="FunCoup" id="A9WFT6">
    <property type="interactions" value="147"/>
</dbReference>
<protein>
    <submittedName>
        <fullName evidence="5">Response regulator receiver</fullName>
    </submittedName>
</protein>
<dbReference type="InterPro" id="IPR005561">
    <property type="entry name" value="ANTAR"/>
</dbReference>
<keyword evidence="1" id="KW-0597">Phosphoprotein</keyword>
<dbReference type="SUPFAM" id="SSF52172">
    <property type="entry name" value="CheY-like"/>
    <property type="match status" value="1"/>
</dbReference>
<dbReference type="Gene3D" id="1.10.10.10">
    <property type="entry name" value="Winged helix-like DNA-binding domain superfamily/Winged helix DNA-binding domain"/>
    <property type="match status" value="1"/>
</dbReference>
<feature type="modified residue" description="4-aspartylphosphate" evidence="1">
    <location>
        <position position="55"/>
    </location>
</feature>
<dbReference type="AlphaFoldDB" id="A9WFT6"/>
<dbReference type="InterPro" id="IPR001789">
    <property type="entry name" value="Sig_transdc_resp-reg_receiver"/>
</dbReference>
<dbReference type="GO" id="GO:0003723">
    <property type="term" value="F:RNA binding"/>
    <property type="evidence" value="ECO:0007669"/>
    <property type="project" value="InterPro"/>
</dbReference>
<dbReference type="SMART" id="SM01012">
    <property type="entry name" value="ANTAR"/>
    <property type="match status" value="1"/>
</dbReference>
<name>A9WFT6_CHLAA</name>
<dbReference type="InterPro" id="IPR052048">
    <property type="entry name" value="ST_Response_Regulator"/>
</dbReference>
<feature type="coiled-coil region" evidence="2">
    <location>
        <begin position="125"/>
        <end position="184"/>
    </location>
</feature>
<dbReference type="RefSeq" id="WP_012258090.1">
    <property type="nucleotide sequence ID" value="NC_010175.1"/>
</dbReference>
<dbReference type="Gene3D" id="3.40.50.2300">
    <property type="match status" value="1"/>
</dbReference>
<accession>A9WFT6</accession>
<dbReference type="PATRIC" id="fig|324602.8.peg.2524"/>
<proteinExistence type="predicted"/>
<dbReference type="EMBL" id="CP000909">
    <property type="protein sequence ID" value="ABY35436.1"/>
    <property type="molecule type" value="Genomic_DNA"/>
</dbReference>
<feature type="domain" description="Response regulatory" evidence="3">
    <location>
        <begin position="5"/>
        <end position="119"/>
    </location>
</feature>
<evidence type="ECO:0000256" key="1">
    <source>
        <dbReference type="PROSITE-ProRule" id="PRU00169"/>
    </source>
</evidence>
<dbReference type="EnsemblBacteria" id="ABY35436">
    <property type="protein sequence ID" value="ABY35436"/>
    <property type="gene ID" value="Caur_2227"/>
</dbReference>
<feature type="domain" description="ANTAR" evidence="4">
    <location>
        <begin position="125"/>
        <end position="186"/>
    </location>
</feature>
<dbReference type="PIRSF" id="PIRSF036382">
    <property type="entry name" value="RR_antiterm"/>
    <property type="match status" value="1"/>
</dbReference>
<dbReference type="InParanoid" id="A9WFT6"/>
<dbReference type="Pfam" id="PF03861">
    <property type="entry name" value="ANTAR"/>
    <property type="match status" value="1"/>
</dbReference>
<dbReference type="Pfam" id="PF00072">
    <property type="entry name" value="Response_reg"/>
    <property type="match status" value="1"/>
</dbReference>
<dbReference type="PROSITE" id="PS50110">
    <property type="entry name" value="RESPONSE_REGULATORY"/>
    <property type="match status" value="1"/>
</dbReference>
<keyword evidence="6" id="KW-1185">Reference proteome</keyword>
<evidence type="ECO:0000313" key="5">
    <source>
        <dbReference type="EMBL" id="ABY35436.1"/>
    </source>
</evidence>
<gene>
    <name evidence="5" type="ordered locus">Caur_2227</name>
</gene>
<dbReference type="InterPro" id="IPR011006">
    <property type="entry name" value="CheY-like_superfamily"/>
</dbReference>
<sequence length="194" mass="21697">MAAIRILIAEDNDLVSLTLEDQLKGLGYEVVGIARTGTEAVMLASRLKPDLVIMDIRMPEMDGTEATARIRDQTGIPVVMLTAFADKETIRRAEAAGALAYLVKPVNEQELPPAITIALARHREIQNLRNENLELQEALEARKLIERAKGILMQRLGLSERDAYERLRQRARDKRTKMKDIAQAIIEAEELLGS</sequence>
<dbReference type="SMART" id="SM00448">
    <property type="entry name" value="REC"/>
    <property type="match status" value="1"/>
</dbReference>
<dbReference type="PANTHER" id="PTHR43228:SF6">
    <property type="entry name" value="RESPONSE REGULATOR RECEIVER"/>
    <property type="match status" value="1"/>
</dbReference>
<evidence type="ECO:0000259" key="4">
    <source>
        <dbReference type="PROSITE" id="PS50921"/>
    </source>
</evidence>
<evidence type="ECO:0000313" key="6">
    <source>
        <dbReference type="Proteomes" id="UP000002008"/>
    </source>
</evidence>
<keyword evidence="2" id="KW-0175">Coiled coil</keyword>
<evidence type="ECO:0000259" key="3">
    <source>
        <dbReference type="PROSITE" id="PS50110"/>
    </source>
</evidence>
<dbReference type="PANTHER" id="PTHR43228">
    <property type="entry name" value="TWO-COMPONENT RESPONSE REGULATOR"/>
    <property type="match status" value="1"/>
</dbReference>
<dbReference type="GO" id="GO:0000160">
    <property type="term" value="P:phosphorelay signal transduction system"/>
    <property type="evidence" value="ECO:0007669"/>
    <property type="project" value="InterPro"/>
</dbReference>
<organism evidence="5 6">
    <name type="scientific">Chloroflexus aurantiacus (strain ATCC 29366 / DSM 635 / J-10-fl)</name>
    <dbReference type="NCBI Taxonomy" id="324602"/>
    <lineage>
        <taxon>Bacteria</taxon>
        <taxon>Bacillati</taxon>
        <taxon>Chloroflexota</taxon>
        <taxon>Chloroflexia</taxon>
        <taxon>Chloroflexales</taxon>
        <taxon>Chloroflexineae</taxon>
        <taxon>Chloroflexaceae</taxon>
        <taxon>Chloroflexus</taxon>
    </lineage>
</organism>
<dbReference type="InterPro" id="IPR008327">
    <property type="entry name" value="Sig_transdc_resp-reg_antiterm"/>
</dbReference>
<dbReference type="KEGG" id="cau:Caur_2227"/>
<evidence type="ECO:0000256" key="2">
    <source>
        <dbReference type="SAM" id="Coils"/>
    </source>
</evidence>
<dbReference type="Proteomes" id="UP000002008">
    <property type="component" value="Chromosome"/>
</dbReference>
<dbReference type="STRING" id="324602.Caur_2227"/>
<dbReference type="HOGENOM" id="CLU_000445_65_0_0"/>
<dbReference type="PROSITE" id="PS50921">
    <property type="entry name" value="ANTAR"/>
    <property type="match status" value="1"/>
</dbReference>
<dbReference type="InterPro" id="IPR036388">
    <property type="entry name" value="WH-like_DNA-bd_sf"/>
</dbReference>
<reference evidence="6" key="1">
    <citation type="journal article" date="2011" name="BMC Genomics">
        <title>Complete genome sequence of the filamentous anoxygenic phototrophic bacterium Chloroflexus aurantiacus.</title>
        <authorList>
            <person name="Tang K.H."/>
            <person name="Barry K."/>
            <person name="Chertkov O."/>
            <person name="Dalin E."/>
            <person name="Han C.S."/>
            <person name="Hauser L.J."/>
            <person name="Honchak B.M."/>
            <person name="Karbach L.E."/>
            <person name="Land M.L."/>
            <person name="Lapidus A."/>
            <person name="Larimer F.W."/>
            <person name="Mikhailova N."/>
            <person name="Pitluck S."/>
            <person name="Pierson B.K."/>
            <person name="Blankenship R.E."/>
        </authorList>
    </citation>
    <scope>NUCLEOTIDE SEQUENCE [LARGE SCALE GENOMIC DNA]</scope>
    <source>
        <strain evidence="6">ATCC 29366 / DSM 635 / J-10-fl</strain>
    </source>
</reference>